<sequence>MSLPFLLKGIKPSIDPPKVLTMYKGCCILKQLISQVIYLAVTFHQPFLQNLPSSLDDIRSRHLERKPVLSAAYFLKILNFTHQIPTLDSHAVSQAPVALSYLACIKFQLETLLLEYELILLPRIFPTALAIMEASFHVPVTEMNFSVTDGANPIADKGQLQPKLTTGIQAAGPD</sequence>
<organism evidence="1">
    <name type="scientific">Salix viminalis</name>
    <name type="common">Common osier</name>
    <name type="synonym">Basket willow</name>
    <dbReference type="NCBI Taxonomy" id="40686"/>
    <lineage>
        <taxon>Eukaryota</taxon>
        <taxon>Viridiplantae</taxon>
        <taxon>Streptophyta</taxon>
        <taxon>Embryophyta</taxon>
        <taxon>Tracheophyta</taxon>
        <taxon>Spermatophyta</taxon>
        <taxon>Magnoliopsida</taxon>
        <taxon>eudicotyledons</taxon>
        <taxon>Gunneridae</taxon>
        <taxon>Pentapetalae</taxon>
        <taxon>rosids</taxon>
        <taxon>fabids</taxon>
        <taxon>Malpighiales</taxon>
        <taxon>Salicaceae</taxon>
        <taxon>Saliceae</taxon>
        <taxon>Salix</taxon>
    </lineage>
</organism>
<gene>
    <name evidence="1" type="ORF">SVIM_LOCUS369818</name>
</gene>
<accession>A0A6N2MGE4</accession>
<reference evidence="1" key="1">
    <citation type="submission" date="2019-03" db="EMBL/GenBank/DDBJ databases">
        <authorList>
            <person name="Mank J."/>
            <person name="Almeida P."/>
        </authorList>
    </citation>
    <scope>NUCLEOTIDE SEQUENCE</scope>
    <source>
        <strain evidence="1">78183</strain>
    </source>
</reference>
<name>A0A6N2MGE4_SALVM</name>
<dbReference type="AlphaFoldDB" id="A0A6N2MGE4"/>
<proteinExistence type="predicted"/>
<dbReference type="EMBL" id="CAADRP010001818">
    <property type="protein sequence ID" value="VFU53301.1"/>
    <property type="molecule type" value="Genomic_DNA"/>
</dbReference>
<protein>
    <submittedName>
        <fullName evidence="1">Uncharacterized protein</fullName>
    </submittedName>
</protein>
<evidence type="ECO:0000313" key="1">
    <source>
        <dbReference type="EMBL" id="VFU53301.1"/>
    </source>
</evidence>